<organism evidence="2 4">
    <name type="scientific">Serratia fonticola</name>
    <dbReference type="NCBI Taxonomy" id="47917"/>
    <lineage>
        <taxon>Bacteria</taxon>
        <taxon>Pseudomonadati</taxon>
        <taxon>Pseudomonadota</taxon>
        <taxon>Gammaproteobacteria</taxon>
        <taxon>Enterobacterales</taxon>
        <taxon>Yersiniaceae</taxon>
        <taxon>Serratia</taxon>
    </lineage>
</organism>
<feature type="region of interest" description="Disordered" evidence="1">
    <location>
        <begin position="1"/>
        <end position="24"/>
    </location>
</feature>
<reference evidence="2" key="1">
    <citation type="submission" date="2020-08" db="EMBL/GenBank/DDBJ databases">
        <title>Food and environmental bacterial isolates.</title>
        <authorList>
            <person name="Richter L."/>
            <person name="Du Plessis E.M."/>
            <person name="Duvenage S."/>
            <person name="Allam M."/>
            <person name="Korsten L."/>
        </authorList>
    </citation>
    <scope>NUCLEOTIDE SEQUENCE</scope>
    <source>
        <strain evidence="2">UPMP2127</strain>
    </source>
</reference>
<feature type="non-terminal residue" evidence="2">
    <location>
        <position position="24"/>
    </location>
</feature>
<keyword evidence="2" id="KW-0648">Protein biosynthesis</keyword>
<sequence>MSKEKFERSKPHVNVGTIGHVDHG</sequence>
<dbReference type="GO" id="GO:0003746">
    <property type="term" value="F:translation elongation factor activity"/>
    <property type="evidence" value="ECO:0007669"/>
    <property type="project" value="UniProtKB-KW"/>
</dbReference>
<comment type="caution">
    <text evidence="2">The sequence shown here is derived from an EMBL/GenBank/DDBJ whole genome shotgun (WGS) entry which is preliminary data.</text>
</comment>
<feature type="compositionally biased region" description="Basic and acidic residues" evidence="1">
    <location>
        <begin position="1"/>
        <end position="10"/>
    </location>
</feature>
<dbReference type="EMBL" id="JACNYO010000042">
    <property type="protein sequence ID" value="MBC3215363.1"/>
    <property type="molecule type" value="Genomic_DNA"/>
</dbReference>
<accession>A0AAW3WYQ0</accession>
<dbReference type="AlphaFoldDB" id="A0AAW3WYQ0"/>
<gene>
    <name evidence="2" type="ORF">H8J20_24845</name>
    <name evidence="3" type="ORF">H8J20_28025</name>
</gene>
<keyword evidence="2" id="KW-0251">Elongation factor</keyword>
<evidence type="ECO:0000313" key="3">
    <source>
        <dbReference type="EMBL" id="MBC3215963.1"/>
    </source>
</evidence>
<name>A0AAW3WYQ0_SERFO</name>
<evidence type="ECO:0000313" key="2">
    <source>
        <dbReference type="EMBL" id="MBC3215363.1"/>
    </source>
</evidence>
<dbReference type="InterPro" id="IPR027417">
    <property type="entry name" value="P-loop_NTPase"/>
</dbReference>
<proteinExistence type="predicted"/>
<evidence type="ECO:0000313" key="4">
    <source>
        <dbReference type="Proteomes" id="UP000659084"/>
    </source>
</evidence>
<dbReference type="Gene3D" id="3.40.50.300">
    <property type="entry name" value="P-loop containing nucleotide triphosphate hydrolases"/>
    <property type="match status" value="1"/>
</dbReference>
<dbReference type="Proteomes" id="UP000659084">
    <property type="component" value="Unassembled WGS sequence"/>
</dbReference>
<dbReference type="EMBL" id="JACNYO010000078">
    <property type="protein sequence ID" value="MBC3215963.1"/>
    <property type="molecule type" value="Genomic_DNA"/>
</dbReference>
<protein>
    <submittedName>
        <fullName evidence="2">Elongation factor Tu</fullName>
    </submittedName>
</protein>
<evidence type="ECO:0000256" key="1">
    <source>
        <dbReference type="SAM" id="MobiDB-lite"/>
    </source>
</evidence>